<dbReference type="GO" id="GO:0003700">
    <property type="term" value="F:DNA-binding transcription factor activity"/>
    <property type="evidence" value="ECO:0007669"/>
    <property type="project" value="InterPro"/>
</dbReference>
<accession>A0A1M5KLB7</accession>
<dbReference type="AlphaFoldDB" id="A0A1M5KLB7"/>
<dbReference type="InterPro" id="IPR009057">
    <property type="entry name" value="Homeodomain-like_sf"/>
</dbReference>
<evidence type="ECO:0000256" key="2">
    <source>
        <dbReference type="ARBA" id="ARBA00023125"/>
    </source>
</evidence>
<feature type="domain" description="HTH araC/xylS-type" evidence="4">
    <location>
        <begin position="194"/>
        <end position="292"/>
    </location>
</feature>
<dbReference type="OrthoDB" id="9814125at2"/>
<dbReference type="GO" id="GO:0043565">
    <property type="term" value="F:sequence-specific DNA binding"/>
    <property type="evidence" value="ECO:0007669"/>
    <property type="project" value="InterPro"/>
</dbReference>
<name>A0A1M5KLB7_9HYPH</name>
<keyword evidence="1" id="KW-0805">Transcription regulation</keyword>
<proteinExistence type="predicted"/>
<organism evidence="5 6">
    <name type="scientific">Kaistia soli DSM 19436</name>
    <dbReference type="NCBI Taxonomy" id="1122133"/>
    <lineage>
        <taxon>Bacteria</taxon>
        <taxon>Pseudomonadati</taxon>
        <taxon>Pseudomonadota</taxon>
        <taxon>Alphaproteobacteria</taxon>
        <taxon>Hyphomicrobiales</taxon>
        <taxon>Kaistiaceae</taxon>
        <taxon>Kaistia</taxon>
    </lineage>
</organism>
<dbReference type="RefSeq" id="WP_084527764.1">
    <property type="nucleotide sequence ID" value="NZ_FQUP01000005.1"/>
</dbReference>
<dbReference type="STRING" id="1122133.SAMN02745157_4428"/>
<dbReference type="EMBL" id="FQUP01000005">
    <property type="protein sequence ID" value="SHG53558.1"/>
    <property type="molecule type" value="Genomic_DNA"/>
</dbReference>
<dbReference type="PANTHER" id="PTHR43280:SF32">
    <property type="entry name" value="TRANSCRIPTIONAL REGULATORY PROTEIN"/>
    <property type="match status" value="1"/>
</dbReference>
<dbReference type="PANTHER" id="PTHR43280">
    <property type="entry name" value="ARAC-FAMILY TRANSCRIPTIONAL REGULATOR"/>
    <property type="match status" value="1"/>
</dbReference>
<evidence type="ECO:0000256" key="3">
    <source>
        <dbReference type="ARBA" id="ARBA00023163"/>
    </source>
</evidence>
<dbReference type="InterPro" id="IPR018060">
    <property type="entry name" value="HTH_AraC"/>
</dbReference>
<dbReference type="InterPro" id="IPR020449">
    <property type="entry name" value="Tscrpt_reg_AraC-type_HTH"/>
</dbReference>
<keyword evidence="3" id="KW-0804">Transcription</keyword>
<reference evidence="5 6" key="1">
    <citation type="submission" date="2016-11" db="EMBL/GenBank/DDBJ databases">
        <authorList>
            <person name="Jaros S."/>
            <person name="Januszkiewicz K."/>
            <person name="Wedrychowicz H."/>
        </authorList>
    </citation>
    <scope>NUCLEOTIDE SEQUENCE [LARGE SCALE GENOMIC DNA]</scope>
    <source>
        <strain evidence="5 6">DSM 19436</strain>
    </source>
</reference>
<protein>
    <submittedName>
        <fullName evidence="5">AraC-type DNA-binding protein</fullName>
    </submittedName>
</protein>
<evidence type="ECO:0000313" key="6">
    <source>
        <dbReference type="Proteomes" id="UP000184485"/>
    </source>
</evidence>
<dbReference type="SMART" id="SM00342">
    <property type="entry name" value="HTH_ARAC"/>
    <property type="match status" value="1"/>
</dbReference>
<dbReference type="SUPFAM" id="SSF46689">
    <property type="entry name" value="Homeodomain-like"/>
    <property type="match status" value="1"/>
</dbReference>
<keyword evidence="6" id="KW-1185">Reference proteome</keyword>
<dbReference type="PROSITE" id="PS01124">
    <property type="entry name" value="HTH_ARAC_FAMILY_2"/>
    <property type="match status" value="1"/>
</dbReference>
<evidence type="ECO:0000259" key="4">
    <source>
        <dbReference type="PROSITE" id="PS01124"/>
    </source>
</evidence>
<evidence type="ECO:0000313" key="5">
    <source>
        <dbReference type="EMBL" id="SHG53558.1"/>
    </source>
</evidence>
<dbReference type="Proteomes" id="UP000184485">
    <property type="component" value="Unassembled WGS sequence"/>
</dbReference>
<evidence type="ECO:0000256" key="1">
    <source>
        <dbReference type="ARBA" id="ARBA00023015"/>
    </source>
</evidence>
<keyword evidence="2 5" id="KW-0238">DNA-binding</keyword>
<dbReference type="Pfam" id="PF12833">
    <property type="entry name" value="HTH_18"/>
    <property type="match status" value="1"/>
</dbReference>
<gene>
    <name evidence="5" type="ORF">SAMN02745157_4428</name>
</gene>
<dbReference type="PRINTS" id="PR00032">
    <property type="entry name" value="HTHARAC"/>
</dbReference>
<sequence length="309" mass="34080">MVSARIASSAPLRADRLQRAGAAVVASKIETGLAERSWSISDREKRHHCQLFCVLHGRAVFIGVDRHRMDLLAPVMLWLPLPVAGEFRLEAGGDGITAMIAEDFVWRIIGDSPVATHLRPMLERVVVAPSDRIALQLAEIGVSLNALIRESREPQAGGAAMMALHLGVVMLHLWRASGGGAATAQRGSGVTTVQRFRQLIELHYRENLGVDDYADRLGVTRAHLHDACLRATRETPLALIHVRLLEEAQSRLEQTDLSVEQIGYSLGFRDPSYFNRFFKRLTGVTPGAYRQSGPVARTTREPLSFAAWP</sequence>
<dbReference type="Gene3D" id="1.10.10.60">
    <property type="entry name" value="Homeodomain-like"/>
    <property type="match status" value="1"/>
</dbReference>